<dbReference type="PANTHER" id="PTHR45825:SF11">
    <property type="entry name" value="ALPHA AMYLASE DOMAIN-CONTAINING PROTEIN"/>
    <property type="match status" value="1"/>
</dbReference>
<reference evidence="11" key="1">
    <citation type="submission" date="2006-05" db="EMBL/GenBank/DDBJ databases">
        <title>Annotation of the draft genome assembly of Desulfuromonas acetoxidans DSM 684.</title>
        <authorList>
            <consortium name="US DOE Joint Genome Institute (JGI-ORNL)"/>
            <person name="Larimer F."/>
            <person name="Land M."/>
            <person name="Hauser L."/>
        </authorList>
    </citation>
    <scope>NUCLEOTIDE SEQUENCE [LARGE SCALE GENOMIC DNA]</scope>
    <source>
        <strain evidence="11">DSM 684</strain>
    </source>
</reference>
<dbReference type="NCBIfam" id="NF001899">
    <property type="entry name" value="PRK00654.1-2"/>
    <property type="match status" value="1"/>
</dbReference>
<dbReference type="GO" id="GO:0005978">
    <property type="term" value="P:glycogen biosynthetic process"/>
    <property type="evidence" value="ECO:0007669"/>
    <property type="project" value="UniProtKB-UniRule"/>
</dbReference>
<dbReference type="Pfam" id="PF00534">
    <property type="entry name" value="Glycos_transf_1"/>
    <property type="match status" value="1"/>
</dbReference>
<keyword evidence="12" id="KW-1185">Reference proteome</keyword>
<dbReference type="CDD" id="cd03791">
    <property type="entry name" value="GT5_Glycogen_synthase_DULL1-like"/>
    <property type="match status" value="1"/>
</dbReference>
<dbReference type="PANTHER" id="PTHR45825">
    <property type="entry name" value="GRANULE-BOUND STARCH SYNTHASE 1, CHLOROPLASTIC/AMYLOPLASTIC"/>
    <property type="match status" value="1"/>
</dbReference>
<dbReference type="SUPFAM" id="SSF53756">
    <property type="entry name" value="UDP-Glycosyltransferase/glycogen phosphorylase"/>
    <property type="match status" value="1"/>
</dbReference>
<dbReference type="EC" id="2.4.1.21" evidence="8"/>
<comment type="function">
    <text evidence="2 8">Synthesizes alpha-1,4-glucan chains using ADP-glucose.</text>
</comment>
<dbReference type="InterPro" id="IPR001296">
    <property type="entry name" value="Glyco_trans_1"/>
</dbReference>
<dbReference type="GO" id="GO:0004373">
    <property type="term" value="F:alpha-1,4-glucan glucosyltransferase (UDP-glucose donor) activity"/>
    <property type="evidence" value="ECO:0007669"/>
    <property type="project" value="InterPro"/>
</dbReference>
<name>Q1JYB5_DESA6</name>
<reference evidence="11" key="2">
    <citation type="submission" date="2006-05" db="EMBL/GenBank/DDBJ databases">
        <title>Sequencing of the draft genome and assembly of Desulfuromonas acetoxidans DSM 684.</title>
        <authorList>
            <consortium name="US DOE Joint Genome Institute (JGI-PGF)"/>
            <person name="Copeland A."/>
            <person name="Lucas S."/>
            <person name="Lapidus A."/>
            <person name="Barry K."/>
            <person name="Detter J.C."/>
            <person name="Glavina del Rio T."/>
            <person name="Hammon N."/>
            <person name="Israni S."/>
            <person name="Dalin E."/>
            <person name="Tice H."/>
            <person name="Bruce D."/>
            <person name="Pitluck S."/>
            <person name="Richardson P."/>
        </authorList>
    </citation>
    <scope>NUCLEOTIDE SEQUENCE [LARGE SCALE GENOMIC DNA]</scope>
    <source>
        <strain evidence="11">DSM 684</strain>
    </source>
</reference>
<dbReference type="Pfam" id="PF08323">
    <property type="entry name" value="Glyco_transf_5"/>
    <property type="match status" value="1"/>
</dbReference>
<comment type="catalytic activity">
    <reaction evidence="1 8">
        <text>[(1-&gt;4)-alpha-D-glucosyl](n) + ADP-alpha-D-glucose = [(1-&gt;4)-alpha-D-glucosyl](n+1) + ADP + H(+)</text>
        <dbReference type="Rhea" id="RHEA:18189"/>
        <dbReference type="Rhea" id="RHEA-COMP:9584"/>
        <dbReference type="Rhea" id="RHEA-COMP:9587"/>
        <dbReference type="ChEBI" id="CHEBI:15378"/>
        <dbReference type="ChEBI" id="CHEBI:15444"/>
        <dbReference type="ChEBI" id="CHEBI:57498"/>
        <dbReference type="ChEBI" id="CHEBI:456216"/>
        <dbReference type="EC" id="2.4.1.21"/>
    </reaction>
</comment>
<dbReference type="Gene3D" id="3.40.50.2000">
    <property type="entry name" value="Glycogen Phosphorylase B"/>
    <property type="match status" value="2"/>
</dbReference>
<comment type="pathway">
    <text evidence="3 8">Glycan biosynthesis; glycogen biosynthesis.</text>
</comment>
<organism evidence="11 12">
    <name type="scientific">Desulfuromonas acetoxidans (strain DSM 684 / 11070)</name>
    <dbReference type="NCBI Taxonomy" id="281689"/>
    <lineage>
        <taxon>Bacteria</taxon>
        <taxon>Pseudomonadati</taxon>
        <taxon>Thermodesulfobacteriota</taxon>
        <taxon>Desulfuromonadia</taxon>
        <taxon>Desulfuromonadales</taxon>
        <taxon>Desulfuromonadaceae</taxon>
        <taxon>Desulfuromonas</taxon>
    </lineage>
</organism>
<evidence type="ECO:0000256" key="8">
    <source>
        <dbReference type="HAMAP-Rule" id="MF_00484"/>
    </source>
</evidence>
<evidence type="ECO:0000313" key="11">
    <source>
        <dbReference type="EMBL" id="EAT15291.1"/>
    </source>
</evidence>
<dbReference type="OrthoDB" id="9808590at2"/>
<evidence type="ECO:0000259" key="9">
    <source>
        <dbReference type="Pfam" id="PF00534"/>
    </source>
</evidence>
<dbReference type="InterPro" id="IPR011835">
    <property type="entry name" value="GS/SS"/>
</dbReference>
<comment type="similarity">
    <text evidence="4 8">Belongs to the glycosyltransferase 1 family. Bacterial/plant glycogen synthase subfamily.</text>
</comment>
<evidence type="ECO:0000256" key="1">
    <source>
        <dbReference type="ARBA" id="ARBA00001478"/>
    </source>
</evidence>
<evidence type="ECO:0000313" key="12">
    <source>
        <dbReference type="Proteomes" id="UP000005695"/>
    </source>
</evidence>
<keyword evidence="5 8" id="KW-0328">Glycosyltransferase</keyword>
<dbReference type="HAMAP" id="MF_00484">
    <property type="entry name" value="Glycogen_synth"/>
    <property type="match status" value="1"/>
</dbReference>
<accession>Q1JYB5</accession>
<sequence length="491" mass="54052">MKILFATSEVYPLIKTGGLADVSSGLPAALHALGEDVRVVIPAYRDALSAVGAVEELARFAVSGCGVTRTVTVLLAVEKPFGAEVLLLAVDDLFNRPGNPYQNSDGEDWWDNGERFGLFSRAVVEIAMDRAGLRWQPDVVHSHDWQTGLVPAFLSLETPRPRTVFTIHNLSYPGRFPYALFAGLGLPADWWHYTKLEFYNSLSMIKGGIVFADQVTTVSPSYADEICLPEHGLGLDGALQQCRDEQRLSGIINGMDTQVWNPATDEHIPYRYSVQKGRVAQKKRNKQALLTQMAGPQSEAALAAPLCGFVGRLVEQKGIDLIVDAVADWLENTDACFVFIGSGQAVYETLLRELAEHHPQRVFVYIGYSEAMAHLLEAGCDLFLMPSRFEPCGLNQMYSLAYGTPPVVHATGGLKDTVVDATVDSLKQGDGTGFVFNVPTGEALRDTVLRALALYQRPRSWQQLQKNGMLKDFSWQCSAERYLELYRSGGV</sequence>
<proteinExistence type="inferred from homology"/>
<dbReference type="Proteomes" id="UP000005695">
    <property type="component" value="Unassembled WGS sequence"/>
</dbReference>
<evidence type="ECO:0000256" key="5">
    <source>
        <dbReference type="ARBA" id="ARBA00022676"/>
    </source>
</evidence>
<keyword evidence="7 8" id="KW-0320">Glycogen biosynthesis</keyword>
<protein>
    <recommendedName>
        <fullName evidence="8">Glycogen synthase</fullName>
        <ecNumber evidence="8">2.4.1.21</ecNumber>
    </recommendedName>
    <alternativeName>
        <fullName evidence="8">Starch [bacterial glycogen] synthase</fullName>
    </alternativeName>
</protein>
<comment type="caution">
    <text evidence="11">The sequence shown here is derived from an EMBL/GenBank/DDBJ whole genome shotgun (WGS) entry which is preliminary data.</text>
</comment>
<evidence type="ECO:0000256" key="4">
    <source>
        <dbReference type="ARBA" id="ARBA00010281"/>
    </source>
</evidence>
<dbReference type="GO" id="GO:0009011">
    <property type="term" value="F:alpha-1,4-glucan glucosyltransferase (ADP-glucose donor) activity"/>
    <property type="evidence" value="ECO:0007669"/>
    <property type="project" value="UniProtKB-UniRule"/>
</dbReference>
<feature type="domain" description="Glycosyl transferase family 1" evidence="9">
    <location>
        <begin position="305"/>
        <end position="463"/>
    </location>
</feature>
<evidence type="ECO:0000256" key="7">
    <source>
        <dbReference type="ARBA" id="ARBA00023056"/>
    </source>
</evidence>
<evidence type="ECO:0000256" key="2">
    <source>
        <dbReference type="ARBA" id="ARBA00002764"/>
    </source>
</evidence>
<feature type="domain" description="Starch synthase catalytic" evidence="10">
    <location>
        <begin position="2"/>
        <end position="240"/>
    </location>
</feature>
<feature type="binding site" evidence="8">
    <location>
        <position position="15"/>
    </location>
    <ligand>
        <name>ADP-alpha-D-glucose</name>
        <dbReference type="ChEBI" id="CHEBI:57498"/>
    </ligand>
</feature>
<dbReference type="InterPro" id="IPR013534">
    <property type="entry name" value="Starch_synth_cat_dom"/>
</dbReference>
<dbReference type="UniPathway" id="UPA00164"/>
<evidence type="ECO:0000256" key="3">
    <source>
        <dbReference type="ARBA" id="ARBA00004964"/>
    </source>
</evidence>
<dbReference type="NCBIfam" id="TIGR02095">
    <property type="entry name" value="glgA"/>
    <property type="match status" value="1"/>
</dbReference>
<evidence type="ECO:0000259" key="10">
    <source>
        <dbReference type="Pfam" id="PF08323"/>
    </source>
</evidence>
<dbReference type="RefSeq" id="WP_006001258.1">
    <property type="nucleotide sequence ID" value="NZ_AAEW02000012.1"/>
</dbReference>
<dbReference type="AlphaFoldDB" id="Q1JYB5"/>
<keyword evidence="6 8" id="KW-0808">Transferase</keyword>
<evidence type="ECO:0000256" key="6">
    <source>
        <dbReference type="ARBA" id="ARBA00022679"/>
    </source>
</evidence>
<gene>
    <name evidence="8" type="primary">glgA</name>
    <name evidence="11" type="ORF">Dace_1260</name>
</gene>
<dbReference type="EMBL" id="AAEW02000012">
    <property type="protein sequence ID" value="EAT15291.1"/>
    <property type="molecule type" value="Genomic_DNA"/>
</dbReference>